<organism evidence="1 2">
    <name type="scientific">Corallococcus caeni</name>
    <dbReference type="NCBI Taxonomy" id="3082388"/>
    <lineage>
        <taxon>Bacteria</taxon>
        <taxon>Pseudomonadati</taxon>
        <taxon>Myxococcota</taxon>
        <taxon>Myxococcia</taxon>
        <taxon>Myxococcales</taxon>
        <taxon>Cystobacterineae</taxon>
        <taxon>Myxococcaceae</taxon>
        <taxon>Corallococcus</taxon>
    </lineage>
</organism>
<accession>A0ABQ6QTR7</accession>
<name>A0ABQ6QTR7_9BACT</name>
<sequence length="69" mass="7201">MDLFSFSNHEAAIVLQQPAGAYAAGPRTAWGRAVLDALSADWNGDGLLDPALADDDAQTATLVMNVCLP</sequence>
<dbReference type="Proteomes" id="UP001342631">
    <property type="component" value="Unassembled WGS sequence"/>
</dbReference>
<proteinExistence type="predicted"/>
<dbReference type="EMBL" id="BTTX01000003">
    <property type="protein sequence ID" value="GMU06688.1"/>
    <property type="molecule type" value="Genomic_DNA"/>
</dbReference>
<gene>
    <name evidence="1" type="ORF">ASNO1_29410</name>
</gene>
<protein>
    <submittedName>
        <fullName evidence="1">Uncharacterized protein</fullName>
    </submittedName>
</protein>
<evidence type="ECO:0000313" key="2">
    <source>
        <dbReference type="Proteomes" id="UP001342631"/>
    </source>
</evidence>
<evidence type="ECO:0000313" key="1">
    <source>
        <dbReference type="EMBL" id="GMU06688.1"/>
    </source>
</evidence>
<keyword evidence="2" id="KW-1185">Reference proteome</keyword>
<reference evidence="1 2" key="1">
    <citation type="journal article" date="2024" name="Arch. Microbiol.">
        <title>Corallococcus caeni sp. nov., a novel myxobacterium isolated from activated sludge.</title>
        <authorList>
            <person name="Tomita S."/>
            <person name="Nakai R."/>
            <person name="Kuroda K."/>
            <person name="Kurashita H."/>
            <person name="Hatamoto M."/>
            <person name="Yamaguchi T."/>
            <person name="Narihiro T."/>
        </authorList>
    </citation>
    <scope>NUCLEOTIDE SEQUENCE [LARGE SCALE GENOMIC DNA]</scope>
    <source>
        <strain evidence="1 2">NO1</strain>
    </source>
</reference>
<comment type="caution">
    <text evidence="1">The sequence shown here is derived from an EMBL/GenBank/DDBJ whole genome shotgun (WGS) entry which is preliminary data.</text>
</comment>